<evidence type="ECO:0000259" key="6">
    <source>
        <dbReference type="PROSITE" id="PS51444"/>
    </source>
</evidence>
<dbReference type="InterPro" id="IPR042201">
    <property type="entry name" value="FH2_Formin_sf"/>
</dbReference>
<dbReference type="GO" id="GO:0051015">
    <property type="term" value="F:actin filament binding"/>
    <property type="evidence" value="ECO:0007669"/>
    <property type="project" value="InterPro"/>
</dbReference>
<feature type="compositionally biased region" description="Polar residues" evidence="4">
    <location>
        <begin position="470"/>
        <end position="488"/>
    </location>
</feature>
<gene>
    <name evidence="7" type="ORF">ES319_A04G024400v1</name>
</gene>
<evidence type="ECO:0000256" key="1">
    <source>
        <dbReference type="ARBA" id="ARBA00025793"/>
    </source>
</evidence>
<feature type="compositionally biased region" description="Low complexity" evidence="4">
    <location>
        <begin position="367"/>
        <end position="378"/>
    </location>
</feature>
<evidence type="ECO:0000256" key="4">
    <source>
        <dbReference type="SAM" id="MobiDB-lite"/>
    </source>
</evidence>
<keyword evidence="5" id="KW-0812">Transmembrane</keyword>
<dbReference type="GO" id="GO:0045010">
    <property type="term" value="P:actin nucleation"/>
    <property type="evidence" value="ECO:0007669"/>
    <property type="project" value="InterPro"/>
</dbReference>
<dbReference type="AlphaFoldDB" id="A0A5J5W3L7"/>
<dbReference type="OrthoDB" id="1668162at2759"/>
<dbReference type="InterPro" id="IPR027643">
    <property type="entry name" value="Formin-like_plant"/>
</dbReference>
<feature type="compositionally biased region" description="Pro residues" evidence="4">
    <location>
        <begin position="175"/>
        <end position="191"/>
    </location>
</feature>
<evidence type="ECO:0000256" key="5">
    <source>
        <dbReference type="SAM" id="Phobius"/>
    </source>
</evidence>
<reference evidence="7" key="1">
    <citation type="submission" date="2019-06" db="EMBL/GenBank/DDBJ databases">
        <title>WGS assembly of Gossypium barbadense.</title>
        <authorList>
            <person name="Chen Z.J."/>
            <person name="Sreedasyam A."/>
            <person name="Ando A."/>
            <person name="Song Q."/>
            <person name="De L."/>
            <person name="Hulse-Kemp A."/>
            <person name="Ding M."/>
            <person name="Ye W."/>
            <person name="Kirkbride R."/>
            <person name="Jenkins J."/>
            <person name="Plott C."/>
            <person name="Lovell J."/>
            <person name="Lin Y.-M."/>
            <person name="Vaughn R."/>
            <person name="Liu B."/>
            <person name="Li W."/>
            <person name="Simpson S."/>
            <person name="Scheffler B."/>
            <person name="Saski C."/>
            <person name="Grover C."/>
            <person name="Hu G."/>
            <person name="Conover J."/>
            <person name="Carlson J."/>
            <person name="Shu S."/>
            <person name="Boston L."/>
            <person name="Williams M."/>
            <person name="Peterson D."/>
            <person name="Mcgee K."/>
            <person name="Jones D."/>
            <person name="Wendel J."/>
            <person name="Stelly D."/>
            <person name="Grimwood J."/>
            <person name="Schmutz J."/>
        </authorList>
    </citation>
    <scope>NUCLEOTIDE SEQUENCE [LARGE SCALE GENOMIC DNA]</scope>
    <source>
        <strain evidence="7">1400233.01</strain>
    </source>
</reference>
<dbReference type="Gene3D" id="1.20.58.2220">
    <property type="entry name" value="Formin, FH2 domain"/>
    <property type="match status" value="1"/>
</dbReference>
<dbReference type="PANTHER" id="PTHR23213:SF269">
    <property type="entry name" value="FORMIN-LIKE PROTEIN 5"/>
    <property type="match status" value="1"/>
</dbReference>
<reference evidence="8" key="2">
    <citation type="journal article" date="2020" name="Nat. Genet.">
        <title>Genomic diversifications of five Gossypium allopolyploid species and their impact on cotton improvement.</title>
        <authorList>
            <person name="Chen Z.J."/>
            <person name="Sreedasyam A."/>
            <person name="Ando A."/>
            <person name="Song Q."/>
            <person name="De Santiago L.M."/>
            <person name="Hulse-Kemp A.M."/>
            <person name="Ding M."/>
            <person name="Ye W."/>
            <person name="Kirkbride R.C."/>
            <person name="Jenkins J."/>
            <person name="Plott C."/>
            <person name="Lovell J."/>
            <person name="Lin Y.M."/>
            <person name="Vaughn R."/>
            <person name="Liu B."/>
            <person name="Simpson S."/>
            <person name="Scheffler B.E."/>
            <person name="Wen L."/>
            <person name="Saski C.A."/>
            <person name="Grover C.E."/>
            <person name="Hu G."/>
            <person name="Conover J.L."/>
            <person name="Carlson J.W."/>
            <person name="Shu S."/>
            <person name="Boston L.B."/>
            <person name="Williams M."/>
            <person name="Peterson D.G."/>
            <person name="McGee K."/>
            <person name="Jones D.C."/>
            <person name="Wendel J.F."/>
            <person name="Stelly D.M."/>
            <person name="Grimwood J."/>
            <person name="Schmutz J."/>
        </authorList>
    </citation>
    <scope>NUCLEOTIDE SEQUENCE [LARGE SCALE GENOMIC DNA]</scope>
    <source>
        <strain evidence="8">cv. 3-79</strain>
    </source>
</reference>
<feature type="domain" description="FH2" evidence="6">
    <location>
        <begin position="484"/>
        <end position="915"/>
    </location>
</feature>
<dbReference type="SMART" id="SM00498">
    <property type="entry name" value="FH2"/>
    <property type="match status" value="1"/>
</dbReference>
<keyword evidence="8" id="KW-1185">Reference proteome</keyword>
<feature type="region of interest" description="Disordered" evidence="4">
    <location>
        <begin position="303"/>
        <end position="322"/>
    </location>
</feature>
<dbReference type="Pfam" id="PF02181">
    <property type="entry name" value="FH2"/>
    <property type="match status" value="1"/>
</dbReference>
<evidence type="ECO:0000313" key="7">
    <source>
        <dbReference type="EMBL" id="KAB2086339.1"/>
    </source>
</evidence>
<name>A0A5J5W3L7_GOSBA</name>
<evidence type="ECO:0000256" key="3">
    <source>
        <dbReference type="SAM" id="Coils"/>
    </source>
</evidence>
<sequence length="926" mass="99317">MPMIQGNMGGKKIPCLIFLVTLLCISLAIILDYRSAAEEAFLNILVDPSTGEINENRVGLLWINCRQDLNDLLYAFVDPKLRRLEEILSNVIHTAGYSSAKENIRSLVNIRHPELKHVLSNCIRNNHLIFQVSKEDSKPWYTSYVKLLFRRHDVPRRILGSKNTEEAPDSDLGPSPSPSSSPSSSPSPSPSSSPSSSPNLAPAPSDSKVPESEAADSKAPDVRPTPLKRPPFSLPPPVPTRSNQHPPPVLSPQNNSHHDEGHLEEKGTSLRTLIIACIVTALVTAIAALLFLSLCSRKQINKKPISGGEIGKASNEHKDSTDDSIALEISSDGKSSPGTVGVAGAAATAVAATATAAAAAGAGSGASKASAESSATSGDTNSVVPQPAGKAGTSTAAVPLVNGLSGGVDAAPSEPPNQVGANPPPAPTGSANVPRPPEPMSPPKPPTSPPKPPPPVPPGPKVPKLPGGPQHSNAKSGDGSSAAGNDANTSKAKLKPFFWDKVAAKPNNAMVWDQIKAGSFQFSEELIETLFGASGQKNKKTGKKEPSAQDQGPQYVQLIEPKKAQNLAILLRALNVTAKEVCDALREGNDLPVELLQTLLKMAPTSDEEHKLKTFRGEFSQLGLSEQFLKQLLDIPFAFKRIEALIFMCSLKEDVSATKESFKTLEVACKDLRGSRLFLKLLEAVLKTGNRMNDGTFHGGAQAFKLDTLLKLSDVKGVDGKTTLLHFVVLEIIRTEGLKAAHAERESESFNSLKSNDILEDVSHDPEDHYHDLGFKAVSHLSSELENVKKAAAIDAENLTGTVIKLGHSLLKARDFLNSEMKGLEEDSGFQKALKSLVEKAEVEVKSLIEEEKRIMELVKKTGNYFHGNVKKDEGIRLFVVVRDFLVILDKVCKEVRDKPKISHKKEGSHASSSTDSSIRSPSPYC</sequence>
<feature type="region of interest" description="Disordered" evidence="4">
    <location>
        <begin position="900"/>
        <end position="926"/>
    </location>
</feature>
<feature type="compositionally biased region" description="Basic and acidic residues" evidence="4">
    <location>
        <begin position="208"/>
        <end position="221"/>
    </location>
</feature>
<keyword evidence="5" id="KW-0472">Membrane</keyword>
<dbReference type="PANTHER" id="PTHR23213">
    <property type="entry name" value="FORMIN-RELATED"/>
    <property type="match status" value="1"/>
</dbReference>
<evidence type="ECO:0000256" key="2">
    <source>
        <dbReference type="RuleBase" id="RU361260"/>
    </source>
</evidence>
<dbReference type="EMBL" id="CM018205">
    <property type="protein sequence ID" value="KAB2086340.1"/>
    <property type="molecule type" value="Genomic_DNA"/>
</dbReference>
<dbReference type="InterPro" id="IPR015425">
    <property type="entry name" value="FH2_Formin"/>
</dbReference>
<feature type="compositionally biased region" description="Pro residues" evidence="4">
    <location>
        <begin position="227"/>
        <end position="250"/>
    </location>
</feature>
<dbReference type="SUPFAM" id="SSF101447">
    <property type="entry name" value="Formin homology 2 domain (FH2 domain)"/>
    <property type="match status" value="1"/>
</dbReference>
<organism evidence="7 8">
    <name type="scientific">Gossypium barbadense</name>
    <name type="common">Sea Island cotton</name>
    <name type="synonym">Hibiscus barbadensis</name>
    <dbReference type="NCBI Taxonomy" id="3634"/>
    <lineage>
        <taxon>Eukaryota</taxon>
        <taxon>Viridiplantae</taxon>
        <taxon>Streptophyta</taxon>
        <taxon>Embryophyta</taxon>
        <taxon>Tracheophyta</taxon>
        <taxon>Spermatophyta</taxon>
        <taxon>Magnoliopsida</taxon>
        <taxon>eudicotyledons</taxon>
        <taxon>Gunneridae</taxon>
        <taxon>Pentapetalae</taxon>
        <taxon>rosids</taxon>
        <taxon>malvids</taxon>
        <taxon>Malvales</taxon>
        <taxon>Malvaceae</taxon>
        <taxon>Malvoideae</taxon>
        <taxon>Gossypium</taxon>
    </lineage>
</organism>
<feature type="region of interest" description="Disordered" evidence="4">
    <location>
        <begin position="367"/>
        <end position="488"/>
    </location>
</feature>
<dbReference type="PROSITE" id="PS51444">
    <property type="entry name" value="FH2"/>
    <property type="match status" value="1"/>
</dbReference>
<comment type="similarity">
    <text evidence="1">Belongs to the formin-like family. Class-I subfamily.</text>
</comment>
<feature type="region of interest" description="Disordered" evidence="4">
    <location>
        <begin position="159"/>
        <end position="264"/>
    </location>
</feature>
<feature type="compositionally biased region" description="Low complexity" evidence="4">
    <location>
        <begin position="910"/>
        <end position="926"/>
    </location>
</feature>
<dbReference type="Proteomes" id="UP000327439">
    <property type="component" value="Chromosome A04"/>
</dbReference>
<protein>
    <recommendedName>
        <fullName evidence="2">Formin-like protein</fullName>
    </recommendedName>
</protein>
<feature type="compositionally biased region" description="Basic and acidic residues" evidence="4">
    <location>
        <begin position="900"/>
        <end position="909"/>
    </location>
</feature>
<dbReference type="EMBL" id="CM018205">
    <property type="protein sequence ID" value="KAB2086338.1"/>
    <property type="molecule type" value="Genomic_DNA"/>
</dbReference>
<feature type="compositionally biased region" description="Pro residues" evidence="4">
    <location>
        <begin position="434"/>
        <end position="463"/>
    </location>
</feature>
<keyword evidence="5" id="KW-1133">Transmembrane helix</keyword>
<keyword evidence="3" id="KW-0175">Coiled coil</keyword>
<dbReference type="EMBL" id="CM018205">
    <property type="protein sequence ID" value="KAB2086339.1"/>
    <property type="molecule type" value="Genomic_DNA"/>
</dbReference>
<evidence type="ECO:0000313" key="8">
    <source>
        <dbReference type="Proteomes" id="UP000327439"/>
    </source>
</evidence>
<feature type="transmembrane region" description="Helical" evidence="5">
    <location>
        <begin position="273"/>
        <end position="295"/>
    </location>
</feature>
<accession>A0A5J5W3L7</accession>
<feature type="coiled-coil region" evidence="3">
    <location>
        <begin position="831"/>
        <end position="858"/>
    </location>
</feature>
<proteinExistence type="inferred from homology"/>